<dbReference type="PANTHER" id="PTHR21145:SF12">
    <property type="entry name" value="CHORISMATE MUTASE"/>
    <property type="match status" value="1"/>
</dbReference>
<evidence type="ECO:0000256" key="6">
    <source>
        <dbReference type="ARBA" id="ARBA00022498"/>
    </source>
</evidence>
<dbReference type="GO" id="GO:0009094">
    <property type="term" value="P:L-phenylalanine biosynthetic process"/>
    <property type="evidence" value="ECO:0007669"/>
    <property type="project" value="UniProtKB-KW"/>
</dbReference>
<organism evidence="13 14">
    <name type="scientific">Lyophyllum shimeji</name>
    <name type="common">Hon-shimeji</name>
    <name type="synonym">Tricholoma shimeji</name>
    <dbReference type="NCBI Taxonomy" id="47721"/>
    <lineage>
        <taxon>Eukaryota</taxon>
        <taxon>Fungi</taxon>
        <taxon>Dikarya</taxon>
        <taxon>Basidiomycota</taxon>
        <taxon>Agaricomycotina</taxon>
        <taxon>Agaricomycetes</taxon>
        <taxon>Agaricomycetidae</taxon>
        <taxon>Agaricales</taxon>
        <taxon>Tricholomatineae</taxon>
        <taxon>Lyophyllaceae</taxon>
        <taxon>Lyophyllum</taxon>
    </lineage>
</organism>
<dbReference type="InterPro" id="IPR002701">
    <property type="entry name" value="CM_II_prokaryot"/>
</dbReference>
<evidence type="ECO:0000256" key="3">
    <source>
        <dbReference type="ARBA" id="ARBA00012404"/>
    </source>
</evidence>
<dbReference type="SUPFAM" id="SSF48600">
    <property type="entry name" value="Chorismate mutase II"/>
    <property type="match status" value="1"/>
</dbReference>
<dbReference type="Proteomes" id="UP001063166">
    <property type="component" value="Unassembled WGS sequence"/>
</dbReference>
<accession>A0A9P3UM57</accession>
<dbReference type="InterPro" id="IPR037039">
    <property type="entry name" value="CM_AroQ_sf_eucaryotic"/>
</dbReference>
<evidence type="ECO:0000256" key="5">
    <source>
        <dbReference type="ARBA" id="ARBA00022490"/>
    </source>
</evidence>
<dbReference type="PROSITE" id="PS51169">
    <property type="entry name" value="CHORISMATE_MUT_3"/>
    <property type="match status" value="1"/>
</dbReference>
<dbReference type="GO" id="GO:0004106">
    <property type="term" value="F:chorismate mutase activity"/>
    <property type="evidence" value="ECO:0007669"/>
    <property type="project" value="UniProtKB-EC"/>
</dbReference>
<comment type="caution">
    <text evidence="13">The sequence shown here is derived from an EMBL/GenBank/DDBJ whole genome shotgun (WGS) entry which is preliminary data.</text>
</comment>
<evidence type="ECO:0000256" key="7">
    <source>
        <dbReference type="ARBA" id="ARBA00022605"/>
    </source>
</evidence>
<dbReference type="GO" id="GO:0006571">
    <property type="term" value="P:tyrosine biosynthetic process"/>
    <property type="evidence" value="ECO:0007669"/>
    <property type="project" value="UniProtKB-KW"/>
</dbReference>
<evidence type="ECO:0000256" key="11">
    <source>
        <dbReference type="ARBA" id="ARBA00023979"/>
    </source>
</evidence>
<protein>
    <recommendedName>
        <fullName evidence="4">Chorismate mutase</fullName>
        <ecNumber evidence="3">5.4.99.5</ecNumber>
    </recommendedName>
</protein>
<dbReference type="NCBIfam" id="TIGR01802">
    <property type="entry name" value="CM_pl-yst"/>
    <property type="match status" value="1"/>
</dbReference>
<evidence type="ECO:0000256" key="9">
    <source>
        <dbReference type="ARBA" id="ARBA00023222"/>
    </source>
</evidence>
<evidence type="ECO:0000256" key="2">
    <source>
        <dbReference type="ARBA" id="ARBA00004817"/>
    </source>
</evidence>
<dbReference type="InterPro" id="IPR008238">
    <property type="entry name" value="Chorismate_mutase_AroQ_euk"/>
</dbReference>
<evidence type="ECO:0000256" key="10">
    <source>
        <dbReference type="ARBA" id="ARBA00023235"/>
    </source>
</evidence>
<comment type="subcellular location">
    <subcellularLocation>
        <location evidence="1">Cytoplasm</location>
    </subcellularLocation>
</comment>
<feature type="domain" description="Chorismate mutase" evidence="12">
    <location>
        <begin position="205"/>
        <end position="320"/>
    </location>
</feature>
<dbReference type="GO" id="GO:0005737">
    <property type="term" value="C:cytoplasm"/>
    <property type="evidence" value="ECO:0007669"/>
    <property type="project" value="UniProtKB-SubCell"/>
</dbReference>
<keyword evidence="14" id="KW-1185">Reference proteome</keyword>
<dbReference type="OrthoDB" id="191918at2759"/>
<dbReference type="EMBL" id="BRPK01000005">
    <property type="protein sequence ID" value="GLB38333.1"/>
    <property type="molecule type" value="Genomic_DNA"/>
</dbReference>
<evidence type="ECO:0000313" key="13">
    <source>
        <dbReference type="EMBL" id="GLB38333.1"/>
    </source>
</evidence>
<dbReference type="AlphaFoldDB" id="A0A9P3UM57"/>
<proteinExistence type="predicted"/>
<dbReference type="PANTHER" id="PTHR21145">
    <property type="entry name" value="CHORISMATE MUTASE"/>
    <property type="match status" value="1"/>
</dbReference>
<keyword evidence="10" id="KW-0413">Isomerase</keyword>
<keyword evidence="9" id="KW-0584">Phenylalanine biosynthesis</keyword>
<dbReference type="InterPro" id="IPR036263">
    <property type="entry name" value="Chorismate_II_sf"/>
</dbReference>
<keyword evidence="5" id="KW-0963">Cytoplasm</keyword>
<evidence type="ECO:0000313" key="14">
    <source>
        <dbReference type="Proteomes" id="UP001063166"/>
    </source>
</evidence>
<dbReference type="Pfam" id="PF01817">
    <property type="entry name" value="CM_2"/>
    <property type="match status" value="1"/>
</dbReference>
<evidence type="ECO:0000259" key="12">
    <source>
        <dbReference type="Pfam" id="PF01817"/>
    </source>
</evidence>
<comment type="catalytic activity">
    <reaction evidence="11">
        <text>chorismate = prephenate</text>
        <dbReference type="Rhea" id="RHEA:13897"/>
        <dbReference type="ChEBI" id="CHEBI:29748"/>
        <dbReference type="ChEBI" id="CHEBI:29934"/>
        <dbReference type="EC" id="5.4.99.5"/>
    </reaction>
    <physiologicalReaction direction="left-to-right" evidence="11">
        <dbReference type="Rhea" id="RHEA:13898"/>
    </physiologicalReaction>
</comment>
<evidence type="ECO:0000256" key="4">
    <source>
        <dbReference type="ARBA" id="ARBA00020296"/>
    </source>
</evidence>
<gene>
    <name evidence="13" type="primary">ARO7</name>
    <name evidence="13" type="ORF">LshimejAT787_0501980</name>
</gene>
<comment type="pathway">
    <text evidence="2">Metabolic intermediate biosynthesis; prephenate biosynthesis; prephenate from chorismate: step 1/1.</text>
</comment>
<keyword evidence="7" id="KW-0028">Amino-acid biosynthesis</keyword>
<keyword evidence="8" id="KW-0057">Aromatic amino acid biosynthesis</keyword>
<sequence>MNQSLFFLQTAGLLANLRPERESGEAGLKVSGCGPDDTESLSLPFFHVSARSTPVKMQSQNFMLVDDPLSLDRIRSVLTRLEDTIIFSLIERAQFAHNPRIYQRGVFQELKDMGFQGSWLEWFLKEIETFHAKARRYTRHPLLPPLSFPKILYPNKINVNPSILSFYTRAIVPRITRRATLSLATLKRAKGIIGDDEFEDDGNYGSAATIDVEVVQAISKRVHYGKFVSESKFSTDPAAFIPHIQKRNRQALEDLITKPEVERKLLLRLQKKAATYAQEIGVDTEVPNGDMHVNGKGKIDVDGVVDLYESYIIPLTKEVEVEYLLHRLDGLSEEEIAKLTKQNTCKEP</sequence>
<reference evidence="13" key="1">
    <citation type="submission" date="2022-07" db="EMBL/GenBank/DDBJ databases">
        <title>The genome of Lyophyllum shimeji provides insight into the initial evolution of ectomycorrhizal fungal genome.</title>
        <authorList>
            <person name="Kobayashi Y."/>
            <person name="Shibata T."/>
            <person name="Hirakawa H."/>
            <person name="Shigenobu S."/>
            <person name="Nishiyama T."/>
            <person name="Yamada A."/>
            <person name="Hasebe M."/>
            <person name="Kawaguchi M."/>
        </authorList>
    </citation>
    <scope>NUCLEOTIDE SEQUENCE</scope>
    <source>
        <strain evidence="13">AT787</strain>
    </source>
</reference>
<name>A0A9P3UM57_LYOSH</name>
<dbReference type="GO" id="GO:0046417">
    <property type="term" value="P:chorismate metabolic process"/>
    <property type="evidence" value="ECO:0007669"/>
    <property type="project" value="InterPro"/>
</dbReference>
<evidence type="ECO:0000256" key="8">
    <source>
        <dbReference type="ARBA" id="ARBA00023141"/>
    </source>
</evidence>
<dbReference type="EC" id="5.4.99.5" evidence="3"/>
<evidence type="ECO:0000256" key="1">
    <source>
        <dbReference type="ARBA" id="ARBA00004496"/>
    </source>
</evidence>
<dbReference type="Gene3D" id="1.10.590.10">
    <property type="entry name" value="Chorismate mutase, AroQ class superfamily, eukaryotic"/>
    <property type="match status" value="1"/>
</dbReference>
<keyword evidence="6" id="KW-0827">Tyrosine biosynthesis</keyword>